<name>A0A1L9NSF0_9RHOB</name>
<dbReference type="EMBL" id="MLCB01000201">
    <property type="protein sequence ID" value="OJI92122.1"/>
    <property type="molecule type" value="Genomic_DNA"/>
</dbReference>
<dbReference type="Pfam" id="PF00034">
    <property type="entry name" value="Cytochrom_C"/>
    <property type="match status" value="1"/>
</dbReference>
<evidence type="ECO:0000313" key="6">
    <source>
        <dbReference type="EMBL" id="OJI92122.1"/>
    </source>
</evidence>
<proteinExistence type="predicted"/>
<accession>A0A1L9NSF0</accession>
<dbReference type="PROSITE" id="PS51007">
    <property type="entry name" value="CYTC"/>
    <property type="match status" value="1"/>
</dbReference>
<keyword evidence="7" id="KW-1185">Reference proteome</keyword>
<dbReference type="InterPro" id="IPR036909">
    <property type="entry name" value="Cyt_c-like_dom_sf"/>
</dbReference>
<reference evidence="6 7" key="1">
    <citation type="submission" date="2016-10" db="EMBL/GenBank/DDBJ databases">
        <title>Genome sequence of Planktotalea frisia SH6-1.</title>
        <authorList>
            <person name="Poehlein A."/>
            <person name="Bakenhus I."/>
            <person name="Voget S."/>
            <person name="Brinkhoff T."/>
            <person name="Simon M."/>
        </authorList>
    </citation>
    <scope>NUCLEOTIDE SEQUENCE [LARGE SCALE GENOMIC DNA]</scope>
    <source>
        <strain evidence="6 7">SH6-1</strain>
    </source>
</reference>
<gene>
    <name evidence="6" type="ORF">PFRI_37170</name>
</gene>
<evidence type="ECO:0000256" key="1">
    <source>
        <dbReference type="ARBA" id="ARBA00022617"/>
    </source>
</evidence>
<dbReference type="PROSITE" id="PS51257">
    <property type="entry name" value="PROKAR_LIPOPROTEIN"/>
    <property type="match status" value="1"/>
</dbReference>
<sequence length="137" mass="14698">MQKTWFLMIIGIGLGACVQSREPSADLPDSKRLFAENCVACHGRKGQGDGKMAQHLFMPPPDLTALSANNGGVFPRNYVVSTMDGFARGEHFSGAMPEFGDKLKGRMVIMQTGEGVGTPTPAPLVALADYLESIQIK</sequence>
<comment type="caution">
    <text evidence="6">The sequence shown here is derived from an EMBL/GenBank/DDBJ whole genome shotgun (WGS) entry which is preliminary data.</text>
</comment>
<dbReference type="RefSeq" id="WP_072632195.1">
    <property type="nucleotide sequence ID" value="NZ_MLCB01000201.1"/>
</dbReference>
<dbReference type="Gene3D" id="1.10.760.10">
    <property type="entry name" value="Cytochrome c-like domain"/>
    <property type="match status" value="1"/>
</dbReference>
<evidence type="ECO:0000256" key="3">
    <source>
        <dbReference type="ARBA" id="ARBA00023004"/>
    </source>
</evidence>
<evidence type="ECO:0000259" key="5">
    <source>
        <dbReference type="PROSITE" id="PS51007"/>
    </source>
</evidence>
<dbReference type="GO" id="GO:0009055">
    <property type="term" value="F:electron transfer activity"/>
    <property type="evidence" value="ECO:0007669"/>
    <property type="project" value="InterPro"/>
</dbReference>
<keyword evidence="3 4" id="KW-0408">Iron</keyword>
<protein>
    <submittedName>
        <fullName evidence="6">Cytochrome c</fullName>
    </submittedName>
</protein>
<keyword evidence="1 4" id="KW-0349">Heme</keyword>
<dbReference type="GO" id="GO:0020037">
    <property type="term" value="F:heme binding"/>
    <property type="evidence" value="ECO:0007669"/>
    <property type="project" value="InterPro"/>
</dbReference>
<dbReference type="STRING" id="696762.PFRI_37170"/>
<evidence type="ECO:0000313" key="7">
    <source>
        <dbReference type="Proteomes" id="UP000184514"/>
    </source>
</evidence>
<evidence type="ECO:0000256" key="2">
    <source>
        <dbReference type="ARBA" id="ARBA00022723"/>
    </source>
</evidence>
<organism evidence="6 7">
    <name type="scientific">Planktotalea frisia</name>
    <dbReference type="NCBI Taxonomy" id="696762"/>
    <lineage>
        <taxon>Bacteria</taxon>
        <taxon>Pseudomonadati</taxon>
        <taxon>Pseudomonadota</taxon>
        <taxon>Alphaproteobacteria</taxon>
        <taxon>Rhodobacterales</taxon>
        <taxon>Paracoccaceae</taxon>
        <taxon>Planktotalea</taxon>
    </lineage>
</organism>
<dbReference type="AlphaFoldDB" id="A0A1L9NSF0"/>
<dbReference type="GO" id="GO:0046872">
    <property type="term" value="F:metal ion binding"/>
    <property type="evidence" value="ECO:0007669"/>
    <property type="project" value="UniProtKB-KW"/>
</dbReference>
<evidence type="ECO:0000256" key="4">
    <source>
        <dbReference type="PROSITE-ProRule" id="PRU00433"/>
    </source>
</evidence>
<dbReference type="SUPFAM" id="SSF46626">
    <property type="entry name" value="Cytochrome c"/>
    <property type="match status" value="1"/>
</dbReference>
<feature type="domain" description="Cytochrome c" evidence="5">
    <location>
        <begin position="25"/>
        <end position="135"/>
    </location>
</feature>
<dbReference type="Proteomes" id="UP000184514">
    <property type="component" value="Unassembled WGS sequence"/>
</dbReference>
<dbReference type="InterPro" id="IPR009056">
    <property type="entry name" value="Cyt_c-like_dom"/>
</dbReference>
<keyword evidence="2 4" id="KW-0479">Metal-binding</keyword>